<name>A0A6C0DT25_9ZZZZ</name>
<proteinExistence type="predicted"/>
<dbReference type="AlphaFoldDB" id="A0A6C0DT25"/>
<reference evidence="1" key="1">
    <citation type="journal article" date="2020" name="Nature">
        <title>Giant virus diversity and host interactions through global metagenomics.</title>
        <authorList>
            <person name="Schulz F."/>
            <person name="Roux S."/>
            <person name="Paez-Espino D."/>
            <person name="Jungbluth S."/>
            <person name="Walsh D.A."/>
            <person name="Denef V.J."/>
            <person name="McMahon K.D."/>
            <person name="Konstantinidis K.T."/>
            <person name="Eloe-Fadrosh E.A."/>
            <person name="Kyrpides N.C."/>
            <person name="Woyke T."/>
        </authorList>
    </citation>
    <scope>NUCLEOTIDE SEQUENCE</scope>
    <source>
        <strain evidence="1">GVMAG-M-3300023174-5</strain>
    </source>
</reference>
<sequence>MLTNHFFKKRENKKVKSILESQKWTKINVQNRKVKKSFGNPNFFFKPI</sequence>
<dbReference type="EMBL" id="MN739668">
    <property type="protein sequence ID" value="QHT19671.1"/>
    <property type="molecule type" value="Genomic_DNA"/>
</dbReference>
<evidence type="ECO:0000313" key="1">
    <source>
        <dbReference type="EMBL" id="QHT19671.1"/>
    </source>
</evidence>
<accession>A0A6C0DT25</accession>
<protein>
    <submittedName>
        <fullName evidence="1">Uncharacterized protein</fullName>
    </submittedName>
</protein>
<organism evidence="1">
    <name type="scientific">viral metagenome</name>
    <dbReference type="NCBI Taxonomy" id="1070528"/>
    <lineage>
        <taxon>unclassified sequences</taxon>
        <taxon>metagenomes</taxon>
        <taxon>organismal metagenomes</taxon>
    </lineage>
</organism>